<name>A0ABR2QCU4_9ROSI</name>
<accession>A0ABR2QCU4</accession>
<evidence type="ECO:0000313" key="2">
    <source>
        <dbReference type="Proteomes" id="UP001396334"/>
    </source>
</evidence>
<evidence type="ECO:0000313" key="1">
    <source>
        <dbReference type="EMBL" id="KAK8998496.1"/>
    </source>
</evidence>
<dbReference type="EMBL" id="JBBPBN010000041">
    <property type="protein sequence ID" value="KAK8998496.1"/>
    <property type="molecule type" value="Genomic_DNA"/>
</dbReference>
<keyword evidence="2" id="KW-1185">Reference proteome</keyword>
<organism evidence="1 2">
    <name type="scientific">Hibiscus sabdariffa</name>
    <name type="common">roselle</name>
    <dbReference type="NCBI Taxonomy" id="183260"/>
    <lineage>
        <taxon>Eukaryota</taxon>
        <taxon>Viridiplantae</taxon>
        <taxon>Streptophyta</taxon>
        <taxon>Embryophyta</taxon>
        <taxon>Tracheophyta</taxon>
        <taxon>Spermatophyta</taxon>
        <taxon>Magnoliopsida</taxon>
        <taxon>eudicotyledons</taxon>
        <taxon>Gunneridae</taxon>
        <taxon>Pentapetalae</taxon>
        <taxon>rosids</taxon>
        <taxon>malvids</taxon>
        <taxon>Malvales</taxon>
        <taxon>Malvaceae</taxon>
        <taxon>Malvoideae</taxon>
        <taxon>Hibiscus</taxon>
    </lineage>
</organism>
<proteinExistence type="predicted"/>
<reference evidence="1 2" key="1">
    <citation type="journal article" date="2024" name="G3 (Bethesda)">
        <title>Genome assembly of Hibiscus sabdariffa L. provides insights into metabolisms of medicinal natural products.</title>
        <authorList>
            <person name="Kim T."/>
        </authorList>
    </citation>
    <scope>NUCLEOTIDE SEQUENCE [LARGE SCALE GENOMIC DNA]</scope>
    <source>
        <strain evidence="1">TK-2024</strain>
        <tissue evidence="1">Old leaves</tissue>
    </source>
</reference>
<comment type="caution">
    <text evidence="1">The sequence shown here is derived from an EMBL/GenBank/DDBJ whole genome shotgun (WGS) entry which is preliminary data.</text>
</comment>
<gene>
    <name evidence="1" type="ORF">V6N11_083884</name>
</gene>
<protein>
    <submittedName>
        <fullName evidence="1">Uncharacterized protein</fullName>
    </submittedName>
</protein>
<sequence>MDGFQVRIFLADKKVKSHVLERKAPRGSSKRFGSLSDYGSFKDVLLGNGLQDSAASNDNEAPVRAIESSRWDLQNTISRGAYSSNQMVQSCTSRKGLHEVQIVSANTIPLGCSAYIDKATEKLLIGVSWESTLMHQTRSWYLDCQMLSVGKPLNSRGVCS</sequence>
<dbReference type="Proteomes" id="UP001396334">
    <property type="component" value="Unassembled WGS sequence"/>
</dbReference>